<name>A0A367KSM4_RHIST</name>
<sequence>MSTELTKRDTLVHHEEHDRELTRVIMICLDDDSAETTFNWAQENFIAPHKDLIVLVNVRQVDIPVAPYINTTGYIDDVAEERRDESHRLLRHYAHDLYKKEIACKAISMVGEPKTEILRKCREIKADVVLMGARKMGAIKRTLLGSVSDYIVHNAPCTVVITKQMEPQHTEERRKSIQTLTSGGNQ</sequence>
<evidence type="ECO:0000256" key="1">
    <source>
        <dbReference type="SAM" id="MobiDB-lite"/>
    </source>
</evidence>
<dbReference type="CDD" id="cd23659">
    <property type="entry name" value="USP_At3g01520-like"/>
    <property type="match status" value="1"/>
</dbReference>
<feature type="compositionally biased region" description="Polar residues" evidence="1">
    <location>
        <begin position="177"/>
        <end position="186"/>
    </location>
</feature>
<dbReference type="Proteomes" id="UP000253551">
    <property type="component" value="Unassembled WGS sequence"/>
</dbReference>
<dbReference type="SUPFAM" id="SSF52402">
    <property type="entry name" value="Adenine nucleotide alpha hydrolases-like"/>
    <property type="match status" value="1"/>
</dbReference>
<feature type="domain" description="UspA" evidence="2">
    <location>
        <begin position="23"/>
        <end position="163"/>
    </location>
</feature>
<proteinExistence type="predicted"/>
<dbReference type="Pfam" id="PF00582">
    <property type="entry name" value="Usp"/>
    <property type="match status" value="1"/>
</dbReference>
<dbReference type="AlphaFoldDB" id="A0A367KSM4"/>
<evidence type="ECO:0000259" key="2">
    <source>
        <dbReference type="Pfam" id="PF00582"/>
    </source>
</evidence>
<feature type="region of interest" description="Disordered" evidence="1">
    <location>
        <begin position="166"/>
        <end position="186"/>
    </location>
</feature>
<feature type="compositionally biased region" description="Basic and acidic residues" evidence="1">
    <location>
        <begin position="166"/>
        <end position="175"/>
    </location>
</feature>
<gene>
    <name evidence="3" type="ORF">CU098_013389</name>
</gene>
<dbReference type="InterPro" id="IPR006015">
    <property type="entry name" value="Universal_stress_UspA"/>
</dbReference>
<keyword evidence="4" id="KW-1185">Reference proteome</keyword>
<accession>A0A367KSM4</accession>
<dbReference type="PANTHER" id="PTHR31964:SF113">
    <property type="entry name" value="USPA DOMAIN-CONTAINING PROTEIN"/>
    <property type="match status" value="1"/>
</dbReference>
<protein>
    <recommendedName>
        <fullName evidence="2">UspA domain-containing protein</fullName>
    </recommendedName>
</protein>
<dbReference type="STRING" id="4846.A0A367KSM4"/>
<reference evidence="3 4" key="1">
    <citation type="journal article" date="2018" name="G3 (Bethesda)">
        <title>Phylogenetic and Phylogenomic Definition of Rhizopus Species.</title>
        <authorList>
            <person name="Gryganskyi A.P."/>
            <person name="Golan J."/>
            <person name="Dolatabadi S."/>
            <person name="Mondo S."/>
            <person name="Robb S."/>
            <person name="Idnurm A."/>
            <person name="Muszewska A."/>
            <person name="Steczkiewicz K."/>
            <person name="Masonjones S."/>
            <person name="Liao H.L."/>
            <person name="Gajdeczka M.T."/>
            <person name="Anike F."/>
            <person name="Vuek A."/>
            <person name="Anishchenko I.M."/>
            <person name="Voigt K."/>
            <person name="de Hoog G.S."/>
            <person name="Smith M.E."/>
            <person name="Heitman J."/>
            <person name="Vilgalys R."/>
            <person name="Stajich J.E."/>
        </authorList>
    </citation>
    <scope>NUCLEOTIDE SEQUENCE [LARGE SCALE GENOMIC DNA]</scope>
    <source>
        <strain evidence="3 4">LSU 92-RS-03</strain>
    </source>
</reference>
<dbReference type="InterPro" id="IPR014729">
    <property type="entry name" value="Rossmann-like_a/b/a_fold"/>
</dbReference>
<comment type="caution">
    <text evidence="3">The sequence shown here is derived from an EMBL/GenBank/DDBJ whole genome shotgun (WGS) entry which is preliminary data.</text>
</comment>
<evidence type="ECO:0000313" key="4">
    <source>
        <dbReference type="Proteomes" id="UP000253551"/>
    </source>
</evidence>
<dbReference type="EMBL" id="PJQM01000449">
    <property type="protein sequence ID" value="RCI05209.1"/>
    <property type="molecule type" value="Genomic_DNA"/>
</dbReference>
<evidence type="ECO:0000313" key="3">
    <source>
        <dbReference type="EMBL" id="RCI05209.1"/>
    </source>
</evidence>
<dbReference type="Gene3D" id="3.40.50.620">
    <property type="entry name" value="HUPs"/>
    <property type="match status" value="1"/>
</dbReference>
<dbReference type="PRINTS" id="PR01438">
    <property type="entry name" value="UNVRSLSTRESS"/>
</dbReference>
<organism evidence="3 4">
    <name type="scientific">Rhizopus stolonifer</name>
    <name type="common">Rhizopus nigricans</name>
    <dbReference type="NCBI Taxonomy" id="4846"/>
    <lineage>
        <taxon>Eukaryota</taxon>
        <taxon>Fungi</taxon>
        <taxon>Fungi incertae sedis</taxon>
        <taxon>Mucoromycota</taxon>
        <taxon>Mucoromycotina</taxon>
        <taxon>Mucoromycetes</taxon>
        <taxon>Mucorales</taxon>
        <taxon>Mucorineae</taxon>
        <taxon>Rhizopodaceae</taxon>
        <taxon>Rhizopus</taxon>
    </lineage>
</organism>
<dbReference type="OrthoDB" id="843225at2759"/>
<dbReference type="PANTHER" id="PTHR31964">
    <property type="entry name" value="ADENINE NUCLEOTIDE ALPHA HYDROLASES-LIKE SUPERFAMILY PROTEIN"/>
    <property type="match status" value="1"/>
</dbReference>
<dbReference type="InterPro" id="IPR006016">
    <property type="entry name" value="UspA"/>
</dbReference>